<keyword evidence="1" id="KW-0812">Transmembrane</keyword>
<evidence type="ECO:0000259" key="2">
    <source>
        <dbReference type="Pfam" id="PF09835"/>
    </source>
</evidence>
<keyword evidence="1" id="KW-0472">Membrane</keyword>
<feature type="transmembrane region" description="Helical" evidence="1">
    <location>
        <begin position="46"/>
        <end position="74"/>
    </location>
</feature>
<organism evidence="3 4">
    <name type="scientific">Roseibaca calidilacus</name>
    <dbReference type="NCBI Taxonomy" id="1666912"/>
    <lineage>
        <taxon>Bacteria</taxon>
        <taxon>Pseudomonadati</taxon>
        <taxon>Pseudomonadota</taxon>
        <taxon>Alphaproteobacteria</taxon>
        <taxon>Rhodobacterales</taxon>
        <taxon>Paracoccaceae</taxon>
        <taxon>Roseinatronobacter</taxon>
    </lineage>
</organism>
<dbReference type="InterPro" id="IPR018639">
    <property type="entry name" value="DUF2062"/>
</dbReference>
<evidence type="ECO:0000313" key="4">
    <source>
        <dbReference type="Proteomes" id="UP000182045"/>
    </source>
</evidence>
<comment type="caution">
    <text evidence="3">The sequence shown here is derived from an EMBL/GenBank/DDBJ whole genome shotgun (WGS) entry which is preliminary data.</text>
</comment>
<protein>
    <recommendedName>
        <fullName evidence="2">DUF2062 domain-containing protein</fullName>
    </recommendedName>
</protein>
<dbReference type="Pfam" id="PF09835">
    <property type="entry name" value="DUF2062"/>
    <property type="match status" value="1"/>
</dbReference>
<reference evidence="3 4" key="1">
    <citation type="submission" date="2016-01" db="EMBL/GenBank/DDBJ databases">
        <authorList>
            <person name="Varghese N."/>
        </authorList>
    </citation>
    <scope>NUCLEOTIDE SEQUENCE [LARGE SCALE GENOMIC DNA]</scope>
    <source>
        <strain evidence="3 4">HL-91</strain>
    </source>
</reference>
<keyword evidence="4" id="KW-1185">Reference proteome</keyword>
<evidence type="ECO:0000256" key="1">
    <source>
        <dbReference type="SAM" id="Phobius"/>
    </source>
</evidence>
<feature type="transmembrane region" description="Helical" evidence="1">
    <location>
        <begin position="80"/>
        <end position="103"/>
    </location>
</feature>
<name>A0ABM9VS82_9RHOB</name>
<accession>A0ABM9VS82</accession>
<feature type="transmembrane region" description="Helical" evidence="1">
    <location>
        <begin position="157"/>
        <end position="184"/>
    </location>
</feature>
<evidence type="ECO:0000313" key="3">
    <source>
        <dbReference type="EMBL" id="CUX80447.1"/>
    </source>
</evidence>
<sequence length="213" mass="24005">MVFKRRSPRSFLQWLKNMAYPDGGWQRAGSYVWHRLRRLPDRPERIAKGIAAGVMVSFLPIFGFHFLSAAALAWVLRGNILAALLGTFFGNPFTFPLIVVGAMETGSLILGQGHMATPRRVMSGFKSVWTETMANLHALITPATASWEQTRSFYAEVFLPYMLGGLVVGSIFGVIAYAVSLPIIRAYRARRERKLQKRFERARRAAQKTGQRN</sequence>
<proteinExistence type="predicted"/>
<dbReference type="EMBL" id="FBYC01000004">
    <property type="protein sequence ID" value="CUX80447.1"/>
    <property type="molecule type" value="Genomic_DNA"/>
</dbReference>
<feature type="domain" description="DUF2062" evidence="2">
    <location>
        <begin position="27"/>
        <end position="192"/>
    </location>
</feature>
<dbReference type="PANTHER" id="PTHR40547:SF1">
    <property type="entry name" value="SLL0298 PROTEIN"/>
    <property type="match status" value="1"/>
</dbReference>
<keyword evidence="1" id="KW-1133">Transmembrane helix</keyword>
<gene>
    <name evidence="3" type="ORF">Ga0058931_1141</name>
</gene>
<dbReference type="PANTHER" id="PTHR40547">
    <property type="entry name" value="SLL0298 PROTEIN"/>
    <property type="match status" value="1"/>
</dbReference>
<dbReference type="Proteomes" id="UP000182045">
    <property type="component" value="Unassembled WGS sequence"/>
</dbReference>